<protein>
    <recommendedName>
        <fullName evidence="5">DEAD/DEAH-box helicase domain-containing protein</fullName>
    </recommendedName>
</protein>
<sequence length="79" mass="8589">MDKLSIEDLQIPEKVKAILSENGVSALWPPQIEAIKSGALQGESLVVSATTSSGKTLIAELVIVNQLLKKVERRFTLFP</sequence>
<dbReference type="GO" id="GO:0005524">
    <property type="term" value="F:ATP binding"/>
    <property type="evidence" value="ECO:0007669"/>
    <property type="project" value="UniProtKB-KW"/>
</dbReference>
<dbReference type="Proteomes" id="UP000240838">
    <property type="component" value="Unassembled WGS sequence"/>
</dbReference>
<dbReference type="PANTHER" id="PTHR47961:SF10">
    <property type="entry name" value="ATP-DEPENDENT DNA HELICASE HEL308"/>
    <property type="match status" value="1"/>
</dbReference>
<dbReference type="InterPro" id="IPR011545">
    <property type="entry name" value="DEAD/DEAH_box_helicase_dom"/>
</dbReference>
<dbReference type="GO" id="GO:0016787">
    <property type="term" value="F:hydrolase activity"/>
    <property type="evidence" value="ECO:0007669"/>
    <property type="project" value="UniProtKB-KW"/>
</dbReference>
<reference evidence="6 7" key="1">
    <citation type="submission" date="2017-04" db="EMBL/GenBank/DDBJ databases">
        <title>Novel microbial lineages endemic to geothermal iron-oxide mats fill important gaps in the evolutionary history of Archaea.</title>
        <authorList>
            <person name="Jay Z.J."/>
            <person name="Beam J.P."/>
            <person name="Dlakic M."/>
            <person name="Rusch D.B."/>
            <person name="Kozubal M.A."/>
            <person name="Inskeep W.P."/>
        </authorList>
    </citation>
    <scope>NUCLEOTIDE SEQUENCE [LARGE SCALE GENOMIC DNA]</scope>
    <source>
        <strain evidence="6">OSP_B</strain>
    </source>
</reference>
<gene>
    <name evidence="6" type="ORF">B9P99_06085</name>
</gene>
<evidence type="ECO:0000313" key="7">
    <source>
        <dbReference type="Proteomes" id="UP000240838"/>
    </source>
</evidence>
<dbReference type="InterPro" id="IPR050474">
    <property type="entry name" value="Hel308_SKI2-like"/>
</dbReference>
<dbReference type="Gene3D" id="3.40.50.300">
    <property type="entry name" value="P-loop containing nucleotide triphosphate hydrolases"/>
    <property type="match status" value="1"/>
</dbReference>
<keyword evidence="4" id="KW-0067">ATP-binding</keyword>
<dbReference type="InterPro" id="IPR027417">
    <property type="entry name" value="P-loop_NTPase"/>
</dbReference>
<evidence type="ECO:0000256" key="1">
    <source>
        <dbReference type="ARBA" id="ARBA00022741"/>
    </source>
</evidence>
<evidence type="ECO:0000313" key="6">
    <source>
        <dbReference type="EMBL" id="PSN88050.1"/>
    </source>
</evidence>
<feature type="domain" description="DEAD/DEAH-box helicase" evidence="5">
    <location>
        <begin position="29"/>
        <end position="70"/>
    </location>
</feature>
<keyword evidence="3" id="KW-0347">Helicase</keyword>
<comment type="caution">
    <text evidence="6">The sequence shown here is derived from an EMBL/GenBank/DDBJ whole genome shotgun (WGS) entry which is preliminary data.</text>
</comment>
<evidence type="ECO:0000256" key="3">
    <source>
        <dbReference type="ARBA" id="ARBA00022806"/>
    </source>
</evidence>
<dbReference type="AlphaFoldDB" id="A0A2R6ANV1"/>
<evidence type="ECO:0000259" key="5">
    <source>
        <dbReference type="Pfam" id="PF00270"/>
    </source>
</evidence>
<keyword evidence="1" id="KW-0547">Nucleotide-binding</keyword>
<dbReference type="GO" id="GO:0004386">
    <property type="term" value="F:helicase activity"/>
    <property type="evidence" value="ECO:0007669"/>
    <property type="project" value="UniProtKB-KW"/>
</dbReference>
<accession>A0A2R6ANV1</accession>
<dbReference type="PANTHER" id="PTHR47961">
    <property type="entry name" value="DNA POLYMERASE THETA, PUTATIVE (AFU_ORTHOLOGUE AFUA_1G05260)-RELATED"/>
    <property type="match status" value="1"/>
</dbReference>
<evidence type="ECO:0000256" key="4">
    <source>
        <dbReference type="ARBA" id="ARBA00022840"/>
    </source>
</evidence>
<dbReference type="SUPFAM" id="SSF52540">
    <property type="entry name" value="P-loop containing nucleoside triphosphate hydrolases"/>
    <property type="match status" value="1"/>
</dbReference>
<evidence type="ECO:0000256" key="2">
    <source>
        <dbReference type="ARBA" id="ARBA00022801"/>
    </source>
</evidence>
<dbReference type="EMBL" id="NEXA01000251">
    <property type="protein sequence ID" value="PSN88050.1"/>
    <property type="molecule type" value="Genomic_DNA"/>
</dbReference>
<keyword evidence="2" id="KW-0378">Hydrolase</keyword>
<proteinExistence type="predicted"/>
<dbReference type="Pfam" id="PF00270">
    <property type="entry name" value="DEAD"/>
    <property type="match status" value="1"/>
</dbReference>
<organism evidence="6 7">
    <name type="scientific">Candidatus Marsarchaeota G1 archaeon OSP_B</name>
    <dbReference type="NCBI Taxonomy" id="1978153"/>
    <lineage>
        <taxon>Archaea</taxon>
        <taxon>Candidatus Marsarchaeota</taxon>
        <taxon>Candidatus Marsarchaeota group 1</taxon>
    </lineage>
</organism>
<name>A0A2R6ANV1_9ARCH</name>
<dbReference type="GO" id="GO:0003676">
    <property type="term" value="F:nucleic acid binding"/>
    <property type="evidence" value="ECO:0007669"/>
    <property type="project" value="InterPro"/>
</dbReference>